<comment type="caution">
    <text evidence="2">The sequence shown here is derived from an EMBL/GenBank/DDBJ whole genome shotgun (WGS) entry which is preliminary data.</text>
</comment>
<dbReference type="OrthoDB" id="4185910at2759"/>
<gene>
    <name evidence="2" type="ORF">N7532_001837</name>
</gene>
<feature type="region of interest" description="Disordered" evidence="1">
    <location>
        <begin position="196"/>
        <end position="270"/>
    </location>
</feature>
<evidence type="ECO:0000313" key="3">
    <source>
        <dbReference type="Proteomes" id="UP001149074"/>
    </source>
</evidence>
<feature type="compositionally biased region" description="Pro residues" evidence="1">
    <location>
        <begin position="234"/>
        <end position="243"/>
    </location>
</feature>
<dbReference type="GeneID" id="81353310"/>
<sequence>MSYPFIVPPPAMQFHSPCTMPYPNSHPRPRFCIFRPGGILVPLIPVDELPAWLEVCNLGAQMHLGVQPVSLTYIPRDGEYDIICHHCSSSVDSLHQSVSDRNADSPRSPSSHPSHTNSYQPGIYLVPEATCEPPSLDSKVLDPKAALASGVPLPIIGHPPIAATLQHPYYGSYSLNIPNIPGLTFSISQKASNVVNPSSPVSDCLPKEPPKTPALSPLKSNKEGGPDDIASIPDLPPLPPPARPLEREDRPTTPAPGAPSRHPISPGTQSRISQAIAASLCSVEVENENRPPVGSTKGHCSRRMSLGQASNSSIFRNIATSIVSASHANESLASPVSLSAAVERFKEGLKKLSRMSILCQSVAGSSHPSKSRPLSRASSRTKRARAAAQRRRDRTKRRRERRKEKLEALATQTPKAERHQRGKQPPHEDENDIVVVSKPEQVNSATKRRDRREKMLHGRKDHGDHSRHVHMMTASSARPSVSCR</sequence>
<feature type="region of interest" description="Disordered" evidence="1">
    <location>
        <begin position="286"/>
        <end position="305"/>
    </location>
</feature>
<feature type="region of interest" description="Disordered" evidence="1">
    <location>
        <begin position="95"/>
        <end position="119"/>
    </location>
</feature>
<protein>
    <submittedName>
        <fullName evidence="2">Uncharacterized protein</fullName>
    </submittedName>
</protein>
<dbReference type="Proteomes" id="UP001149074">
    <property type="component" value="Unassembled WGS sequence"/>
</dbReference>
<feature type="compositionally biased region" description="Polar residues" evidence="1">
    <location>
        <begin position="473"/>
        <end position="484"/>
    </location>
</feature>
<feature type="compositionally biased region" description="Basic and acidic residues" evidence="1">
    <location>
        <begin position="452"/>
        <end position="466"/>
    </location>
</feature>
<feature type="region of interest" description="Disordered" evidence="1">
    <location>
        <begin position="361"/>
        <end position="484"/>
    </location>
</feature>
<name>A0A9W9KMV9_9EURO</name>
<reference evidence="2" key="2">
    <citation type="journal article" date="2023" name="IMA Fungus">
        <title>Comparative genomic study of the Penicillium genus elucidates a diverse pangenome and 15 lateral gene transfer events.</title>
        <authorList>
            <person name="Petersen C."/>
            <person name="Sorensen T."/>
            <person name="Nielsen M.R."/>
            <person name="Sondergaard T.E."/>
            <person name="Sorensen J.L."/>
            <person name="Fitzpatrick D.A."/>
            <person name="Frisvad J.C."/>
            <person name="Nielsen K.L."/>
        </authorList>
    </citation>
    <scope>NUCLEOTIDE SEQUENCE</scope>
    <source>
        <strain evidence="2">IBT 30761</strain>
    </source>
</reference>
<feature type="compositionally biased region" description="Basic residues" evidence="1">
    <location>
        <begin position="379"/>
        <end position="402"/>
    </location>
</feature>
<dbReference type="RefSeq" id="XP_056479372.1">
    <property type="nucleotide sequence ID" value="XM_056614331.1"/>
</dbReference>
<proteinExistence type="predicted"/>
<reference evidence="2" key="1">
    <citation type="submission" date="2022-11" db="EMBL/GenBank/DDBJ databases">
        <authorList>
            <person name="Petersen C."/>
        </authorList>
    </citation>
    <scope>NUCLEOTIDE SEQUENCE</scope>
    <source>
        <strain evidence="2">IBT 30761</strain>
    </source>
</reference>
<dbReference type="EMBL" id="JAPQKI010000002">
    <property type="protein sequence ID" value="KAJ5111302.1"/>
    <property type="molecule type" value="Genomic_DNA"/>
</dbReference>
<evidence type="ECO:0000313" key="2">
    <source>
        <dbReference type="EMBL" id="KAJ5111302.1"/>
    </source>
</evidence>
<evidence type="ECO:0000256" key="1">
    <source>
        <dbReference type="SAM" id="MobiDB-lite"/>
    </source>
</evidence>
<dbReference type="AlphaFoldDB" id="A0A9W9KMV9"/>
<feature type="compositionally biased region" description="Low complexity" evidence="1">
    <location>
        <begin position="95"/>
        <end position="115"/>
    </location>
</feature>
<accession>A0A9W9KMV9</accession>
<organism evidence="2 3">
    <name type="scientific">Penicillium argentinense</name>
    <dbReference type="NCBI Taxonomy" id="1131581"/>
    <lineage>
        <taxon>Eukaryota</taxon>
        <taxon>Fungi</taxon>
        <taxon>Dikarya</taxon>
        <taxon>Ascomycota</taxon>
        <taxon>Pezizomycotina</taxon>
        <taxon>Eurotiomycetes</taxon>
        <taxon>Eurotiomycetidae</taxon>
        <taxon>Eurotiales</taxon>
        <taxon>Aspergillaceae</taxon>
        <taxon>Penicillium</taxon>
    </lineage>
</organism>
<keyword evidence="3" id="KW-1185">Reference proteome</keyword>